<dbReference type="Proteomes" id="UP001458880">
    <property type="component" value="Unassembled WGS sequence"/>
</dbReference>
<evidence type="ECO:0000313" key="2">
    <source>
        <dbReference type="Proteomes" id="UP001458880"/>
    </source>
</evidence>
<protein>
    <submittedName>
        <fullName evidence="1">Uncharacterized protein</fullName>
    </submittedName>
</protein>
<organism evidence="1 2">
    <name type="scientific">Popillia japonica</name>
    <name type="common">Japanese beetle</name>
    <dbReference type="NCBI Taxonomy" id="7064"/>
    <lineage>
        <taxon>Eukaryota</taxon>
        <taxon>Metazoa</taxon>
        <taxon>Ecdysozoa</taxon>
        <taxon>Arthropoda</taxon>
        <taxon>Hexapoda</taxon>
        <taxon>Insecta</taxon>
        <taxon>Pterygota</taxon>
        <taxon>Neoptera</taxon>
        <taxon>Endopterygota</taxon>
        <taxon>Coleoptera</taxon>
        <taxon>Polyphaga</taxon>
        <taxon>Scarabaeiformia</taxon>
        <taxon>Scarabaeidae</taxon>
        <taxon>Rutelinae</taxon>
        <taxon>Popillia</taxon>
    </lineage>
</organism>
<reference evidence="1 2" key="1">
    <citation type="journal article" date="2024" name="BMC Genomics">
        <title>De novo assembly and annotation of Popillia japonica's genome with initial clues to its potential as an invasive pest.</title>
        <authorList>
            <person name="Cucini C."/>
            <person name="Boschi S."/>
            <person name="Funari R."/>
            <person name="Cardaioli E."/>
            <person name="Iannotti N."/>
            <person name="Marturano G."/>
            <person name="Paoli F."/>
            <person name="Bruttini M."/>
            <person name="Carapelli A."/>
            <person name="Frati F."/>
            <person name="Nardi F."/>
        </authorList>
    </citation>
    <scope>NUCLEOTIDE SEQUENCE [LARGE SCALE GENOMIC DNA]</scope>
    <source>
        <strain evidence="1">DMR45628</strain>
    </source>
</reference>
<gene>
    <name evidence="1" type="ORF">QE152_g6455</name>
</gene>
<dbReference type="EMBL" id="JASPKY010000043">
    <property type="protein sequence ID" value="KAK9745977.1"/>
    <property type="molecule type" value="Genomic_DNA"/>
</dbReference>
<keyword evidence="2" id="KW-1185">Reference proteome</keyword>
<proteinExistence type="predicted"/>
<comment type="caution">
    <text evidence="1">The sequence shown here is derived from an EMBL/GenBank/DDBJ whole genome shotgun (WGS) entry which is preliminary data.</text>
</comment>
<accession>A0AAW1MGS6</accession>
<dbReference type="AlphaFoldDB" id="A0AAW1MGS6"/>
<evidence type="ECO:0000313" key="1">
    <source>
        <dbReference type="EMBL" id="KAK9745977.1"/>
    </source>
</evidence>
<sequence>MRCQFQSLTAAISALQKEIADIKDILKPSQPMVTGAFEMEDVIHEIEQRDLRKRNIVVFNLTDDNSDDAKKVVDVLNFLVPDHNIPVDTIKHLDLEKKKFLTNLVH</sequence>
<name>A0AAW1MGS6_POPJA</name>